<dbReference type="eggNOG" id="KOG0158">
    <property type="taxonomic scope" value="Eukaryota"/>
</dbReference>
<feature type="binding site" description="axial binding residue" evidence="6">
    <location>
        <position position="444"/>
    </location>
    <ligand>
        <name>heme</name>
        <dbReference type="ChEBI" id="CHEBI:30413"/>
    </ligand>
    <ligandPart>
        <name>Fe</name>
        <dbReference type="ChEBI" id="CHEBI:18248"/>
    </ligandPart>
</feature>
<dbReference type="PRINTS" id="PR00385">
    <property type="entry name" value="P450"/>
</dbReference>
<sequence>MLDWMSVAPSGLSAFAGTVLLALIYSATTVGYNLYLHPLAKYPGPKVRAASGWPYFLDLIRGNSPQYMLELHDQYGPVVRVAPNELIFNRPQAFKDIYGRKAGQKELRKDEMYASGMGEPTLLYCDETYHSYIRKLMAPGFSESALRKQETVVQSRLALLICKLHEEGQDGHASIDLMKWVNFFIFDVVGHLTYGDSFECITSSALHPWITKFTGLGRPMAYAQASQRLPRFLRLPFLALMLDRSLLSDRKFLYKTSEKAKVQARIAKESPIPDFMGTLIESHKDGKMTALQLNSNAVFLMAAGTETLVTSVVHTIFRLLTNKHALLKLTQEIRSTFTTSEDITMTGVNKCRYLLACLDESLRIQAPSPVTHPRFTPTEGITIDGHFVPGNMAVGVPIHAACRSSVNFHDPDTYAPERWTGEDRRYINDSKDAAMIFSVGPRDCLGRSIAMIGLKLVIARLIWHFDIEQCFPDDWAEQKVYLVWEKSPLMVKLHPVKR</sequence>
<dbReference type="PANTHER" id="PTHR24305:SF210">
    <property type="entry name" value="CYTOCHROME P450 MONOOXYGENASE ASQL-RELATED"/>
    <property type="match status" value="1"/>
</dbReference>
<proteinExistence type="inferred from homology"/>
<evidence type="ECO:0000256" key="5">
    <source>
        <dbReference type="ARBA" id="ARBA00023004"/>
    </source>
</evidence>
<evidence type="ECO:0000256" key="7">
    <source>
        <dbReference type="RuleBase" id="RU000461"/>
    </source>
</evidence>
<dbReference type="PANTHER" id="PTHR24305">
    <property type="entry name" value="CYTOCHROME P450"/>
    <property type="match status" value="1"/>
</dbReference>
<dbReference type="PRINTS" id="PR00463">
    <property type="entry name" value="EP450I"/>
</dbReference>
<dbReference type="InterPro" id="IPR036396">
    <property type="entry name" value="Cyt_P450_sf"/>
</dbReference>
<name>F9WWF0_ZYMTI</name>
<keyword evidence="3 6" id="KW-0349">Heme</keyword>
<dbReference type="HOGENOM" id="CLU_001570_14_11_1"/>
<dbReference type="AlphaFoldDB" id="F9WWF0"/>
<keyword evidence="5 6" id="KW-0408">Iron</keyword>
<comment type="similarity">
    <text evidence="2 7">Belongs to the cytochrome P450 family.</text>
</comment>
<dbReference type="InterPro" id="IPR002401">
    <property type="entry name" value="Cyt_P450_E_grp-I"/>
</dbReference>
<dbReference type="InterPro" id="IPR001128">
    <property type="entry name" value="Cyt_P450"/>
</dbReference>
<dbReference type="OMA" id="MEQSTHI"/>
<comment type="cofactor">
    <cofactor evidence="1 6">
        <name>heme</name>
        <dbReference type="ChEBI" id="CHEBI:30413"/>
    </cofactor>
</comment>
<dbReference type="Gene3D" id="1.10.630.10">
    <property type="entry name" value="Cytochrome P450"/>
    <property type="match status" value="1"/>
</dbReference>
<dbReference type="GO" id="GO:0004497">
    <property type="term" value="F:monooxygenase activity"/>
    <property type="evidence" value="ECO:0007669"/>
    <property type="project" value="UniProtKB-KW"/>
</dbReference>
<dbReference type="CDD" id="cd11058">
    <property type="entry name" value="CYP60B-like"/>
    <property type="match status" value="1"/>
</dbReference>
<evidence type="ECO:0000313" key="8">
    <source>
        <dbReference type="EMBL" id="EGP92414.1"/>
    </source>
</evidence>
<dbReference type="InterPro" id="IPR050121">
    <property type="entry name" value="Cytochrome_P450_monoxygenase"/>
</dbReference>
<keyword evidence="9" id="KW-1185">Reference proteome</keyword>
<dbReference type="KEGG" id="ztr:MYCGRDRAFT_65881"/>
<keyword evidence="7 8" id="KW-0503">Monooxygenase</keyword>
<reference evidence="8 9" key="1">
    <citation type="journal article" date="2011" name="PLoS Genet.">
        <title>Finished genome of the fungal wheat pathogen Mycosphaerella graminicola reveals dispensome structure, chromosome plasticity, and stealth pathogenesis.</title>
        <authorList>
            <person name="Goodwin S.B."/>
            <person name="Ben M'barek S."/>
            <person name="Dhillon B."/>
            <person name="Wittenberg A.H.J."/>
            <person name="Crane C.F."/>
            <person name="Hane J.K."/>
            <person name="Foster A.J."/>
            <person name="Van der Lee T.A.J."/>
            <person name="Grimwood J."/>
            <person name="Aerts A."/>
            <person name="Antoniw J."/>
            <person name="Bailey A."/>
            <person name="Bluhm B."/>
            <person name="Bowler J."/>
            <person name="Bristow J."/>
            <person name="van der Burgt A."/>
            <person name="Canto-Canche B."/>
            <person name="Churchill A.C.L."/>
            <person name="Conde-Ferraez L."/>
            <person name="Cools H.J."/>
            <person name="Coutinho P.M."/>
            <person name="Csukai M."/>
            <person name="Dehal P."/>
            <person name="De Wit P."/>
            <person name="Donzelli B."/>
            <person name="van de Geest H.C."/>
            <person name="van Ham R.C.H.J."/>
            <person name="Hammond-Kosack K.E."/>
            <person name="Henrissat B."/>
            <person name="Kilian A."/>
            <person name="Kobayashi A.K."/>
            <person name="Koopmann E."/>
            <person name="Kourmpetis Y."/>
            <person name="Kuzniar A."/>
            <person name="Lindquist E."/>
            <person name="Lombard V."/>
            <person name="Maliepaard C."/>
            <person name="Martins N."/>
            <person name="Mehrabi R."/>
            <person name="Nap J.P.H."/>
            <person name="Ponomarenko A."/>
            <person name="Rudd J.J."/>
            <person name="Salamov A."/>
            <person name="Schmutz J."/>
            <person name="Schouten H.J."/>
            <person name="Shapiro H."/>
            <person name="Stergiopoulos I."/>
            <person name="Torriani S.F.F."/>
            <person name="Tu H."/>
            <person name="de Vries R.P."/>
            <person name="Waalwijk C."/>
            <person name="Ware S.B."/>
            <person name="Wiebenga A."/>
            <person name="Zwiers L.-H."/>
            <person name="Oliver R.P."/>
            <person name="Grigoriev I.V."/>
            <person name="Kema G.H.J."/>
        </authorList>
    </citation>
    <scope>NUCLEOTIDE SEQUENCE [LARGE SCALE GENOMIC DNA]</scope>
    <source>
        <strain evidence="9">CBS 115943 / IPO323</strain>
    </source>
</reference>
<dbReference type="InParanoid" id="F9WWF0"/>
<dbReference type="PROSITE" id="PS00086">
    <property type="entry name" value="CYTOCHROME_P450"/>
    <property type="match status" value="1"/>
</dbReference>
<dbReference type="SUPFAM" id="SSF48264">
    <property type="entry name" value="Cytochrome P450"/>
    <property type="match status" value="1"/>
</dbReference>
<evidence type="ECO:0000256" key="6">
    <source>
        <dbReference type="PIRSR" id="PIRSR602401-1"/>
    </source>
</evidence>
<dbReference type="GO" id="GO:0005506">
    <property type="term" value="F:iron ion binding"/>
    <property type="evidence" value="ECO:0007669"/>
    <property type="project" value="InterPro"/>
</dbReference>
<keyword evidence="4 6" id="KW-0479">Metal-binding</keyword>
<dbReference type="Proteomes" id="UP000008062">
    <property type="component" value="Chromosome 1"/>
</dbReference>
<dbReference type="GO" id="GO:0016705">
    <property type="term" value="F:oxidoreductase activity, acting on paired donors, with incorporation or reduction of molecular oxygen"/>
    <property type="evidence" value="ECO:0007669"/>
    <property type="project" value="InterPro"/>
</dbReference>
<gene>
    <name evidence="8" type="primary">CYP-64</name>
    <name evidence="8" type="ORF">MYCGRDRAFT_65881</name>
</gene>
<dbReference type="Pfam" id="PF00067">
    <property type="entry name" value="p450"/>
    <property type="match status" value="1"/>
</dbReference>
<accession>F9WWF0</accession>
<dbReference type="EMBL" id="CM001196">
    <property type="protein sequence ID" value="EGP92414.1"/>
    <property type="molecule type" value="Genomic_DNA"/>
</dbReference>
<keyword evidence="7" id="KW-0560">Oxidoreductase</keyword>
<evidence type="ECO:0000313" key="9">
    <source>
        <dbReference type="Proteomes" id="UP000008062"/>
    </source>
</evidence>
<evidence type="ECO:0000256" key="2">
    <source>
        <dbReference type="ARBA" id="ARBA00010617"/>
    </source>
</evidence>
<dbReference type="GeneID" id="13394619"/>
<protein>
    <submittedName>
        <fullName evidence="8">P450 monooxygenase</fullName>
    </submittedName>
</protein>
<evidence type="ECO:0000256" key="3">
    <source>
        <dbReference type="ARBA" id="ARBA00022617"/>
    </source>
</evidence>
<dbReference type="STRING" id="336722.F9WWF0"/>
<evidence type="ECO:0000256" key="4">
    <source>
        <dbReference type="ARBA" id="ARBA00022723"/>
    </source>
</evidence>
<evidence type="ECO:0000256" key="1">
    <source>
        <dbReference type="ARBA" id="ARBA00001971"/>
    </source>
</evidence>
<dbReference type="OrthoDB" id="3644172at2759"/>
<organism evidence="8 9">
    <name type="scientific">Zymoseptoria tritici (strain CBS 115943 / IPO323)</name>
    <name type="common">Speckled leaf blotch fungus</name>
    <name type="synonym">Septoria tritici</name>
    <dbReference type="NCBI Taxonomy" id="336722"/>
    <lineage>
        <taxon>Eukaryota</taxon>
        <taxon>Fungi</taxon>
        <taxon>Dikarya</taxon>
        <taxon>Ascomycota</taxon>
        <taxon>Pezizomycotina</taxon>
        <taxon>Dothideomycetes</taxon>
        <taxon>Dothideomycetidae</taxon>
        <taxon>Mycosphaerellales</taxon>
        <taxon>Mycosphaerellaceae</taxon>
        <taxon>Zymoseptoria</taxon>
    </lineage>
</organism>
<dbReference type="InterPro" id="IPR017972">
    <property type="entry name" value="Cyt_P450_CS"/>
</dbReference>
<dbReference type="RefSeq" id="XP_003857438.1">
    <property type="nucleotide sequence ID" value="XM_003857390.1"/>
</dbReference>
<dbReference type="GO" id="GO:0020037">
    <property type="term" value="F:heme binding"/>
    <property type="evidence" value="ECO:0007669"/>
    <property type="project" value="InterPro"/>
</dbReference>